<protein>
    <submittedName>
        <fullName evidence="5">DeoR family transcriptional regulator</fullName>
    </submittedName>
</protein>
<evidence type="ECO:0000256" key="2">
    <source>
        <dbReference type="ARBA" id="ARBA00023125"/>
    </source>
</evidence>
<dbReference type="PANTHER" id="PTHR30363:SF56">
    <property type="entry name" value="TRANSCRIPTIONAL REGULATOR, DEOR FAMILY"/>
    <property type="match status" value="1"/>
</dbReference>
<dbReference type="EMBL" id="CP015405">
    <property type="protein sequence ID" value="ANU78031.1"/>
    <property type="molecule type" value="Genomic_DNA"/>
</dbReference>
<reference evidence="5" key="1">
    <citation type="submission" date="2017-04" db="EMBL/GenBank/DDBJ databases">
        <title>Complete Genome Sequences of Twelve Strains of a Stable Defined Moderately Diverse Mouse Microbiota 2 (sDMDMm2).</title>
        <authorList>
            <person name="Uchimura Y."/>
            <person name="Wyss M."/>
            <person name="Brugiroux S."/>
            <person name="Limenitakis J.P."/>
            <person name="Stecher B."/>
            <person name="McCoy K.D."/>
            <person name="Macpherson A.J."/>
        </authorList>
    </citation>
    <scope>NUCLEOTIDE SEQUENCE</scope>
    <source>
        <strain evidence="5">YL58</strain>
    </source>
</reference>
<dbReference type="GO" id="GO:0003677">
    <property type="term" value="F:DNA binding"/>
    <property type="evidence" value="ECO:0007669"/>
    <property type="project" value="UniProtKB-KW"/>
</dbReference>
<dbReference type="GO" id="GO:0003700">
    <property type="term" value="F:DNA-binding transcription factor activity"/>
    <property type="evidence" value="ECO:0007669"/>
    <property type="project" value="InterPro"/>
</dbReference>
<evidence type="ECO:0000313" key="6">
    <source>
        <dbReference type="Proteomes" id="UP000092574"/>
    </source>
</evidence>
<keyword evidence="3" id="KW-0804">Transcription</keyword>
<dbReference type="InterPro" id="IPR036388">
    <property type="entry name" value="WH-like_DNA-bd_sf"/>
</dbReference>
<keyword evidence="6" id="KW-1185">Reference proteome</keyword>
<dbReference type="OrthoDB" id="9797223at2"/>
<dbReference type="PROSITE" id="PS51000">
    <property type="entry name" value="HTH_DEOR_2"/>
    <property type="match status" value="1"/>
</dbReference>
<dbReference type="STRING" id="1796616.A4V09_21185"/>
<dbReference type="InterPro" id="IPR001034">
    <property type="entry name" value="DeoR_HTH"/>
</dbReference>
<proteinExistence type="predicted"/>
<dbReference type="KEGG" id="byl:A4V09_21185"/>
<dbReference type="RefSeq" id="WP_065544124.1">
    <property type="nucleotide sequence ID" value="NZ_CP015405.2"/>
</dbReference>
<dbReference type="InterPro" id="IPR018356">
    <property type="entry name" value="Tscrpt_reg_HTH_DeoR_CS"/>
</dbReference>
<gene>
    <name evidence="5" type="ORF">A4V09_21185</name>
</gene>
<dbReference type="Gene3D" id="3.40.50.1360">
    <property type="match status" value="1"/>
</dbReference>
<dbReference type="InterPro" id="IPR036390">
    <property type="entry name" value="WH_DNA-bd_sf"/>
</dbReference>
<sequence length="248" mass="26866">MLTEKRFEEILKLLDEKKSITVTEIKEMLNTSESTIRRDLTALDRAGKLVKVFGGAVAVDAAFTAAEPSVAQKVGVNKEEKQAIARYAASLIVPDDFIYLDAGTTTGYMIDYVTEKSVTFVTNAVSHAQRLAALNFRVLLIGGELKGTTEAVVGNQAILSLQTFHFTKGFFGTNGVSRKSGYTTPDHNEALVKKTALEQSGRRYILADAAKFGNISSVTFATFDAAEVLTDQAPPESFGGCRNILVIK</sequence>
<dbReference type="PRINTS" id="PR00037">
    <property type="entry name" value="HTHLACR"/>
</dbReference>
<evidence type="ECO:0000259" key="4">
    <source>
        <dbReference type="PROSITE" id="PS51000"/>
    </source>
</evidence>
<feature type="domain" description="HTH deoR-type" evidence="4">
    <location>
        <begin position="3"/>
        <end position="58"/>
    </location>
</feature>
<accession>A0A1C7IEF6</accession>
<keyword evidence="2" id="KW-0238">DNA-binding</keyword>
<name>A0A1C7IEF6_9FIRM</name>
<dbReference type="Proteomes" id="UP000092574">
    <property type="component" value="Chromosome"/>
</dbReference>
<evidence type="ECO:0000256" key="3">
    <source>
        <dbReference type="ARBA" id="ARBA00023163"/>
    </source>
</evidence>
<keyword evidence="1" id="KW-0805">Transcription regulation</keyword>
<evidence type="ECO:0000256" key="1">
    <source>
        <dbReference type="ARBA" id="ARBA00023015"/>
    </source>
</evidence>
<dbReference type="PROSITE" id="PS00894">
    <property type="entry name" value="HTH_DEOR_1"/>
    <property type="match status" value="1"/>
</dbReference>
<dbReference type="Pfam" id="PF08220">
    <property type="entry name" value="HTH_DeoR"/>
    <property type="match status" value="1"/>
</dbReference>
<dbReference type="InterPro" id="IPR014036">
    <property type="entry name" value="DeoR-like_C"/>
</dbReference>
<organism evidence="5 6">
    <name type="scientific">Blautia pseudococcoides</name>
    <dbReference type="NCBI Taxonomy" id="1796616"/>
    <lineage>
        <taxon>Bacteria</taxon>
        <taxon>Bacillati</taxon>
        <taxon>Bacillota</taxon>
        <taxon>Clostridia</taxon>
        <taxon>Lachnospirales</taxon>
        <taxon>Lachnospiraceae</taxon>
        <taxon>Blautia</taxon>
    </lineage>
</organism>
<dbReference type="InterPro" id="IPR037171">
    <property type="entry name" value="NagB/RpiA_transferase-like"/>
</dbReference>
<dbReference type="PANTHER" id="PTHR30363">
    <property type="entry name" value="HTH-TYPE TRANSCRIPTIONAL REGULATOR SRLR-RELATED"/>
    <property type="match status" value="1"/>
</dbReference>
<dbReference type="Pfam" id="PF00455">
    <property type="entry name" value="DeoRC"/>
    <property type="match status" value="1"/>
</dbReference>
<dbReference type="Gene3D" id="1.10.10.10">
    <property type="entry name" value="Winged helix-like DNA-binding domain superfamily/Winged helix DNA-binding domain"/>
    <property type="match status" value="1"/>
</dbReference>
<dbReference type="InterPro" id="IPR050313">
    <property type="entry name" value="Carb_Metab_HTH_regulators"/>
</dbReference>
<dbReference type="SUPFAM" id="SSF100950">
    <property type="entry name" value="NagB/RpiA/CoA transferase-like"/>
    <property type="match status" value="1"/>
</dbReference>
<dbReference type="SMART" id="SM01134">
    <property type="entry name" value="DeoRC"/>
    <property type="match status" value="1"/>
</dbReference>
<dbReference type="AlphaFoldDB" id="A0A1C7IEF6"/>
<evidence type="ECO:0000313" key="5">
    <source>
        <dbReference type="EMBL" id="ANU78031.1"/>
    </source>
</evidence>
<dbReference type="SMART" id="SM00420">
    <property type="entry name" value="HTH_DEOR"/>
    <property type="match status" value="1"/>
</dbReference>
<dbReference type="SUPFAM" id="SSF46785">
    <property type="entry name" value="Winged helix' DNA-binding domain"/>
    <property type="match status" value="1"/>
</dbReference>